<dbReference type="InterPro" id="IPR007737">
    <property type="entry name" value="Mga_HTH"/>
</dbReference>
<dbReference type="Pfam" id="PF08280">
    <property type="entry name" value="HTH_Mga"/>
    <property type="match status" value="1"/>
</dbReference>
<feature type="domain" description="Mga helix-turn-helix" evidence="3">
    <location>
        <begin position="82"/>
        <end position="164"/>
    </location>
</feature>
<name>A0A367CDY5_9ENTE</name>
<evidence type="ECO:0000256" key="1">
    <source>
        <dbReference type="ARBA" id="ARBA00023015"/>
    </source>
</evidence>
<evidence type="ECO:0000256" key="2">
    <source>
        <dbReference type="ARBA" id="ARBA00023163"/>
    </source>
</evidence>
<accession>A0A367CDY5</accession>
<dbReference type="RefSeq" id="WP_258547476.1">
    <property type="nucleotide sequence ID" value="NZ_LEPB01000004.1"/>
</dbReference>
<sequence>MDNLFFRLQENKQFQRQILILQYLNKKDHPSTSQELSNVTKTSSPTLRSDIDALRQILPKEMTITFQKRIGYQLMVPRSPKIETIILDLAKHTPVFQLIDQYFRGRIRSLQSAAATLYSSQSRIRKIIKQLNKELQTYHLQWRTSPMKIQGNEADIRCFLFDFYQSFNIDFMAEGIPVDSDFMKSVQTLIGLPIDPLKAQLWLIILTKRLSHKYPIVLDLALKEDITFRESFNQFKKRVRYLFKATFRNQTIPHEELIWLYIVFLNCVVYSSDADQFCYPEDREHYDTYHQFFLPMIPSVENTDELYAFSVNLRLLSHVSSHYQKNPLKNSFDLPLHLKKLYEDWYIYLKTPNVQQFFPILHPEHVALSFTMFHYSLLKTTDTTRIKVFFSFHGNAGLSSYLLNLVEQIIPRSIQPLFATGTHAYRKDLPSDVSLIVCNHRWNDWNNCPVFTLSSLPQEKEWLDLHQLLLNLSAFN</sequence>
<evidence type="ECO:0008006" key="7">
    <source>
        <dbReference type="Google" id="ProtNLM"/>
    </source>
</evidence>
<feature type="domain" description="M protein trans-acting positive regulator (MGA) HTH" evidence="4">
    <location>
        <begin position="12"/>
        <end position="68"/>
    </location>
</feature>
<reference evidence="5 6" key="1">
    <citation type="submission" date="2015-06" db="EMBL/GenBank/DDBJ databases">
        <title>The Genome Sequence of Enterococcus durans 4EA1.</title>
        <authorList>
            <consortium name="The Broad Institute Genomics Platform"/>
            <consortium name="The Broad Institute Genome Sequencing Center for Infectious Disease"/>
            <person name="Earl A.M."/>
            <person name="Van Tyne D."/>
            <person name="Lebreton F."/>
            <person name="Saavedra J.T."/>
            <person name="Gilmore M.S."/>
            <person name="Manson Mcguire A."/>
            <person name="Clock S."/>
            <person name="Crupain M."/>
            <person name="Rangan U."/>
            <person name="Young S."/>
            <person name="Abouelleil A."/>
            <person name="Cao P."/>
            <person name="Chapman S.B."/>
            <person name="Griggs A."/>
            <person name="Priest M."/>
            <person name="Shea T."/>
            <person name="Wortman J."/>
            <person name="Nusbaum C."/>
            <person name="Birren B."/>
        </authorList>
    </citation>
    <scope>NUCLEOTIDE SEQUENCE [LARGE SCALE GENOMIC DNA]</scope>
    <source>
        <strain evidence="5 6">4EA1</strain>
    </source>
</reference>
<dbReference type="STRING" id="53345.LIU_09280"/>
<dbReference type="Gene3D" id="1.10.10.10">
    <property type="entry name" value="Winged helix-like DNA-binding domain superfamily/Winged helix DNA-binding domain"/>
    <property type="match status" value="1"/>
</dbReference>
<dbReference type="InterPro" id="IPR050661">
    <property type="entry name" value="BglG_antiterminators"/>
</dbReference>
<proteinExistence type="predicted"/>
<keyword evidence="1" id="KW-0805">Transcription regulation</keyword>
<comment type="caution">
    <text evidence="5">The sequence shown here is derived from an EMBL/GenBank/DDBJ whole genome shotgun (WGS) entry which is preliminary data.</text>
</comment>
<dbReference type="PANTHER" id="PTHR30185">
    <property type="entry name" value="CRYPTIC BETA-GLUCOSIDE BGL OPERON ANTITERMINATOR"/>
    <property type="match status" value="1"/>
</dbReference>
<evidence type="ECO:0000313" key="6">
    <source>
        <dbReference type="Proteomes" id="UP000252797"/>
    </source>
</evidence>
<dbReference type="InterPro" id="IPR013199">
    <property type="entry name" value="HTH_Mga_DNA-bd_dom"/>
</dbReference>
<gene>
    <name evidence="5" type="ORF">EA71_01592</name>
</gene>
<evidence type="ECO:0000259" key="3">
    <source>
        <dbReference type="Pfam" id="PF05043"/>
    </source>
</evidence>
<protein>
    <recommendedName>
        <fullName evidence="7">Mga helix-turn-helix domain-containing protein</fullName>
    </recommendedName>
</protein>
<evidence type="ECO:0000259" key="4">
    <source>
        <dbReference type="Pfam" id="PF08280"/>
    </source>
</evidence>
<dbReference type="Pfam" id="PF05043">
    <property type="entry name" value="Mga"/>
    <property type="match status" value="1"/>
</dbReference>
<dbReference type="PANTHER" id="PTHR30185:SF18">
    <property type="entry name" value="TRANSCRIPTIONAL REGULATOR MTLR"/>
    <property type="match status" value="1"/>
</dbReference>
<dbReference type="EMBL" id="LEPB01000004">
    <property type="protein sequence ID" value="RCA10839.1"/>
    <property type="molecule type" value="Genomic_DNA"/>
</dbReference>
<dbReference type="AlphaFoldDB" id="A0A367CDY5"/>
<keyword evidence="2" id="KW-0804">Transcription</keyword>
<organism evidence="5 6">
    <name type="scientific">Enterococcus durans</name>
    <dbReference type="NCBI Taxonomy" id="53345"/>
    <lineage>
        <taxon>Bacteria</taxon>
        <taxon>Bacillati</taxon>
        <taxon>Bacillota</taxon>
        <taxon>Bacilli</taxon>
        <taxon>Lactobacillales</taxon>
        <taxon>Enterococcaceae</taxon>
        <taxon>Enterococcus</taxon>
    </lineage>
</organism>
<evidence type="ECO:0000313" key="5">
    <source>
        <dbReference type="EMBL" id="RCA10839.1"/>
    </source>
</evidence>
<dbReference type="Proteomes" id="UP000252797">
    <property type="component" value="Unassembled WGS sequence"/>
</dbReference>
<dbReference type="InterPro" id="IPR036388">
    <property type="entry name" value="WH-like_DNA-bd_sf"/>
</dbReference>